<reference evidence="2 3" key="1">
    <citation type="submission" date="2012-08" db="EMBL/GenBank/DDBJ databases">
        <title>Oryza genome evolution.</title>
        <authorList>
            <person name="Wing R.A."/>
        </authorList>
    </citation>
    <scope>NUCLEOTIDE SEQUENCE</scope>
</reference>
<keyword evidence="3" id="KW-1185">Reference proteome</keyword>
<reference evidence="2" key="3">
    <citation type="submission" date="2015-04" db="UniProtKB">
        <authorList>
            <consortium name="EnsemblPlants"/>
        </authorList>
    </citation>
    <scope>IDENTIFICATION</scope>
</reference>
<proteinExistence type="predicted"/>
<accession>A0A0D9XGM7</accession>
<name>A0A0D9XGM7_9ORYZ</name>
<protein>
    <submittedName>
        <fullName evidence="2">Uncharacterized protein</fullName>
    </submittedName>
</protein>
<feature type="region of interest" description="Disordered" evidence="1">
    <location>
        <begin position="1"/>
        <end position="29"/>
    </location>
</feature>
<organism evidence="2 3">
    <name type="scientific">Leersia perrieri</name>
    <dbReference type="NCBI Taxonomy" id="77586"/>
    <lineage>
        <taxon>Eukaryota</taxon>
        <taxon>Viridiplantae</taxon>
        <taxon>Streptophyta</taxon>
        <taxon>Embryophyta</taxon>
        <taxon>Tracheophyta</taxon>
        <taxon>Spermatophyta</taxon>
        <taxon>Magnoliopsida</taxon>
        <taxon>Liliopsida</taxon>
        <taxon>Poales</taxon>
        <taxon>Poaceae</taxon>
        <taxon>BOP clade</taxon>
        <taxon>Oryzoideae</taxon>
        <taxon>Oryzeae</taxon>
        <taxon>Oryzinae</taxon>
        <taxon>Leersia</taxon>
    </lineage>
</organism>
<dbReference type="HOGENOM" id="CLU_2389416_0_0_1"/>
<evidence type="ECO:0000313" key="2">
    <source>
        <dbReference type="EnsemblPlants" id="LPERR09G15180.1"/>
    </source>
</evidence>
<sequence>MGKVSVSDPSTWTPGGLKRYQSMTPESSTCLISPTRPSTICQYFTYASGVNGNLKRQGMFDVPYPPMQQVGNRPLQLDAGRGLETEDGDIMVLG</sequence>
<evidence type="ECO:0000256" key="1">
    <source>
        <dbReference type="SAM" id="MobiDB-lite"/>
    </source>
</evidence>
<dbReference type="EnsemblPlants" id="LPERR09G15180.1">
    <property type="protein sequence ID" value="LPERR09G15180.1"/>
    <property type="gene ID" value="LPERR09G15180"/>
</dbReference>
<dbReference type="Proteomes" id="UP000032180">
    <property type="component" value="Chromosome 9"/>
</dbReference>
<dbReference type="AlphaFoldDB" id="A0A0D9XGM7"/>
<dbReference type="Gramene" id="LPERR09G15180.1">
    <property type="protein sequence ID" value="LPERR09G15180.1"/>
    <property type="gene ID" value="LPERR09G15180"/>
</dbReference>
<reference evidence="3" key="2">
    <citation type="submission" date="2013-12" db="EMBL/GenBank/DDBJ databases">
        <authorList>
            <person name="Yu Y."/>
            <person name="Lee S."/>
            <person name="de Baynast K."/>
            <person name="Wissotski M."/>
            <person name="Liu L."/>
            <person name="Talag J."/>
            <person name="Goicoechea J."/>
            <person name="Angelova A."/>
            <person name="Jetty R."/>
            <person name="Kudrna D."/>
            <person name="Golser W."/>
            <person name="Rivera L."/>
            <person name="Zhang J."/>
            <person name="Wing R."/>
        </authorList>
    </citation>
    <scope>NUCLEOTIDE SEQUENCE</scope>
</reference>
<evidence type="ECO:0000313" key="3">
    <source>
        <dbReference type="Proteomes" id="UP000032180"/>
    </source>
</evidence>